<evidence type="ECO:0000256" key="4">
    <source>
        <dbReference type="ARBA" id="ARBA00022750"/>
    </source>
</evidence>
<dbReference type="PROSITE" id="PS00141">
    <property type="entry name" value="ASP_PROTEASE"/>
    <property type="match status" value="2"/>
</dbReference>
<dbReference type="Proteomes" id="UP000244005">
    <property type="component" value="Unassembled WGS sequence"/>
</dbReference>
<comment type="similarity">
    <text evidence="1 7">Belongs to the peptidase A1 family.</text>
</comment>
<dbReference type="Pfam" id="PF14541">
    <property type="entry name" value="TAXi_C"/>
    <property type="match status" value="1"/>
</dbReference>
<sequence>MAARSRWVEAVGKASVLLLLGLALSLAVVEAYKQHEGIARSTYIYGDRAKRGDGDGGIKLKSETLQEGMFVEMKHLDHHADSPLHQPESTFAERIQNAVKRSNKRVAGFKATVASGVTPRGVDFDPKLDVSVRAASFESPVTSSPGSYVMTISLGSPPQTKTAIVDTGSDLVWLQCSPCSVCYHQNDPFLDPSKSTTYKKVNYSSETCAELPQRSDSGGFCTYRYGYGDQSTTQGELATDTLTLTTTTGDTQEFPSFVFGCGHKNRGTFSGTDGLVGLGRGDLSFPEQIGSLIGSKFSYCLVEITSSAAESSPLIFGDAAVSVGNSLNLQYTPLIRNPAADSFYYVKLKSIKVNKQNVVGIPSGAFDLKRNGQGGVIVDSGTTLTYLIQSAYSPFLIKLRSFIKYPLVDSSQYGLDLCYDLSGVSDPQLPSVTLQFQGVDVDLPSNNVFLQIDQHGTTCLAFAGTSGLSIIGNIQQQNFYYLYDVENERVGIAPVDSCGKLSMSRSPSEAQRDEL</sequence>
<evidence type="ECO:0000259" key="9">
    <source>
        <dbReference type="PROSITE" id="PS51767"/>
    </source>
</evidence>
<evidence type="ECO:0000256" key="1">
    <source>
        <dbReference type="ARBA" id="ARBA00007447"/>
    </source>
</evidence>
<keyword evidence="3 8" id="KW-0732">Signal</keyword>
<dbReference type="EMBL" id="KZ772677">
    <property type="protein sequence ID" value="PTQ48455.1"/>
    <property type="molecule type" value="Genomic_DNA"/>
</dbReference>
<dbReference type="InterPro" id="IPR051708">
    <property type="entry name" value="Plant_Aspart_Prot_A1"/>
</dbReference>
<feature type="chain" id="PRO_5015333296" description="Peptidase A1 domain-containing protein" evidence="8">
    <location>
        <begin position="32"/>
        <end position="515"/>
    </location>
</feature>
<dbReference type="OMA" id="KNCASMS"/>
<feature type="signal peptide" evidence="8">
    <location>
        <begin position="1"/>
        <end position="31"/>
    </location>
</feature>
<dbReference type="GO" id="GO:0006508">
    <property type="term" value="P:proteolysis"/>
    <property type="evidence" value="ECO:0007669"/>
    <property type="project" value="UniProtKB-KW"/>
</dbReference>
<keyword evidence="2 7" id="KW-0645">Protease</keyword>
<dbReference type="PROSITE" id="PS51767">
    <property type="entry name" value="PEPTIDASE_A1"/>
    <property type="match status" value="1"/>
</dbReference>
<organism evidence="10 11">
    <name type="scientific">Marchantia polymorpha</name>
    <name type="common">Common liverwort</name>
    <name type="synonym">Marchantia aquatica</name>
    <dbReference type="NCBI Taxonomy" id="3197"/>
    <lineage>
        <taxon>Eukaryota</taxon>
        <taxon>Viridiplantae</taxon>
        <taxon>Streptophyta</taxon>
        <taxon>Embryophyta</taxon>
        <taxon>Marchantiophyta</taxon>
        <taxon>Marchantiopsida</taxon>
        <taxon>Marchantiidae</taxon>
        <taxon>Marchantiales</taxon>
        <taxon>Marchantiaceae</taxon>
        <taxon>Marchantia</taxon>
    </lineage>
</organism>
<keyword evidence="5 7" id="KW-0378">Hydrolase</keyword>
<dbReference type="InterPro" id="IPR021109">
    <property type="entry name" value="Peptidase_aspartic_dom_sf"/>
</dbReference>
<dbReference type="Gramene" id="Mp1g05070.1">
    <property type="protein sequence ID" value="Mp1g05070.1.cds1"/>
    <property type="gene ID" value="Mp1g05070"/>
</dbReference>
<dbReference type="Pfam" id="PF14543">
    <property type="entry name" value="TAXi_N"/>
    <property type="match status" value="1"/>
</dbReference>
<dbReference type="SUPFAM" id="SSF50630">
    <property type="entry name" value="Acid proteases"/>
    <property type="match status" value="1"/>
</dbReference>
<keyword evidence="11" id="KW-1185">Reference proteome</keyword>
<dbReference type="PRINTS" id="PR00792">
    <property type="entry name" value="PEPSIN"/>
</dbReference>
<dbReference type="InterPro" id="IPR001461">
    <property type="entry name" value="Aspartic_peptidase_A1"/>
</dbReference>
<dbReference type="OrthoDB" id="660550at2759"/>
<gene>
    <name evidence="10" type="ORF">MARPO_0005s0101</name>
</gene>
<dbReference type="InterPro" id="IPR032861">
    <property type="entry name" value="TAXi_N"/>
</dbReference>
<evidence type="ECO:0000256" key="8">
    <source>
        <dbReference type="SAM" id="SignalP"/>
    </source>
</evidence>
<feature type="active site" evidence="6">
    <location>
        <position position="379"/>
    </location>
</feature>
<dbReference type="FunFam" id="2.40.70.10:FF:000016">
    <property type="entry name" value="Probable aspartic protease At2g35615"/>
    <property type="match status" value="1"/>
</dbReference>
<dbReference type="Gene3D" id="2.40.70.10">
    <property type="entry name" value="Acid Proteases"/>
    <property type="match status" value="2"/>
</dbReference>
<dbReference type="InterPro" id="IPR032799">
    <property type="entry name" value="TAXi_C"/>
</dbReference>
<dbReference type="GO" id="GO:0004190">
    <property type="term" value="F:aspartic-type endopeptidase activity"/>
    <property type="evidence" value="ECO:0000318"/>
    <property type="project" value="GO_Central"/>
</dbReference>
<dbReference type="InterPro" id="IPR001969">
    <property type="entry name" value="Aspartic_peptidase_AS"/>
</dbReference>
<evidence type="ECO:0000256" key="6">
    <source>
        <dbReference type="PIRSR" id="PIRSR601461-1"/>
    </source>
</evidence>
<feature type="active site" evidence="6">
    <location>
        <position position="166"/>
    </location>
</feature>
<evidence type="ECO:0000256" key="7">
    <source>
        <dbReference type="RuleBase" id="RU000454"/>
    </source>
</evidence>
<keyword evidence="4 7" id="KW-0064">Aspartyl protease</keyword>
<evidence type="ECO:0000313" key="11">
    <source>
        <dbReference type="Proteomes" id="UP000244005"/>
    </source>
</evidence>
<evidence type="ECO:0000256" key="2">
    <source>
        <dbReference type="ARBA" id="ARBA00022670"/>
    </source>
</evidence>
<name>A0A2R6XQR6_MARPO</name>
<dbReference type="PANTHER" id="PTHR47967">
    <property type="entry name" value="OS07G0603500 PROTEIN-RELATED"/>
    <property type="match status" value="1"/>
</dbReference>
<dbReference type="InterPro" id="IPR033121">
    <property type="entry name" value="PEPTIDASE_A1"/>
</dbReference>
<accession>A0A2R6XQR6</accession>
<protein>
    <recommendedName>
        <fullName evidence="9">Peptidase A1 domain-containing protein</fullName>
    </recommendedName>
</protein>
<dbReference type="PANTHER" id="PTHR47967:SF128">
    <property type="entry name" value="ASPARTIC PROTEINASE CDR1-LIKE"/>
    <property type="match status" value="1"/>
</dbReference>
<dbReference type="GO" id="GO:0005576">
    <property type="term" value="C:extracellular region"/>
    <property type="evidence" value="ECO:0000318"/>
    <property type="project" value="GO_Central"/>
</dbReference>
<evidence type="ECO:0000313" key="10">
    <source>
        <dbReference type="EMBL" id="PTQ48455.1"/>
    </source>
</evidence>
<proteinExistence type="inferred from homology"/>
<dbReference type="AlphaFoldDB" id="A0A2R6XQR6"/>
<feature type="domain" description="Peptidase A1" evidence="9">
    <location>
        <begin position="148"/>
        <end position="493"/>
    </location>
</feature>
<evidence type="ECO:0000256" key="5">
    <source>
        <dbReference type="ARBA" id="ARBA00022801"/>
    </source>
</evidence>
<reference evidence="11" key="1">
    <citation type="journal article" date="2017" name="Cell">
        <title>Insights into land plant evolution garnered from the Marchantia polymorpha genome.</title>
        <authorList>
            <person name="Bowman J.L."/>
            <person name="Kohchi T."/>
            <person name="Yamato K.T."/>
            <person name="Jenkins J."/>
            <person name="Shu S."/>
            <person name="Ishizaki K."/>
            <person name="Yamaoka S."/>
            <person name="Nishihama R."/>
            <person name="Nakamura Y."/>
            <person name="Berger F."/>
            <person name="Adam C."/>
            <person name="Aki S.S."/>
            <person name="Althoff F."/>
            <person name="Araki T."/>
            <person name="Arteaga-Vazquez M.A."/>
            <person name="Balasubrmanian S."/>
            <person name="Barry K."/>
            <person name="Bauer D."/>
            <person name="Boehm C.R."/>
            <person name="Briginshaw L."/>
            <person name="Caballero-Perez J."/>
            <person name="Catarino B."/>
            <person name="Chen F."/>
            <person name="Chiyoda S."/>
            <person name="Chovatia M."/>
            <person name="Davies K.M."/>
            <person name="Delmans M."/>
            <person name="Demura T."/>
            <person name="Dierschke T."/>
            <person name="Dolan L."/>
            <person name="Dorantes-Acosta A.E."/>
            <person name="Eklund D.M."/>
            <person name="Florent S.N."/>
            <person name="Flores-Sandoval E."/>
            <person name="Fujiyama A."/>
            <person name="Fukuzawa H."/>
            <person name="Galik B."/>
            <person name="Grimanelli D."/>
            <person name="Grimwood J."/>
            <person name="Grossniklaus U."/>
            <person name="Hamada T."/>
            <person name="Haseloff J."/>
            <person name="Hetherington A.J."/>
            <person name="Higo A."/>
            <person name="Hirakawa Y."/>
            <person name="Hundley H.N."/>
            <person name="Ikeda Y."/>
            <person name="Inoue K."/>
            <person name="Inoue S.I."/>
            <person name="Ishida S."/>
            <person name="Jia Q."/>
            <person name="Kakita M."/>
            <person name="Kanazawa T."/>
            <person name="Kawai Y."/>
            <person name="Kawashima T."/>
            <person name="Kennedy M."/>
            <person name="Kinose K."/>
            <person name="Kinoshita T."/>
            <person name="Kohara Y."/>
            <person name="Koide E."/>
            <person name="Komatsu K."/>
            <person name="Kopischke S."/>
            <person name="Kubo M."/>
            <person name="Kyozuka J."/>
            <person name="Lagercrantz U."/>
            <person name="Lin S.S."/>
            <person name="Lindquist E."/>
            <person name="Lipzen A.M."/>
            <person name="Lu C.W."/>
            <person name="De Luna E."/>
            <person name="Martienssen R.A."/>
            <person name="Minamino N."/>
            <person name="Mizutani M."/>
            <person name="Mizutani M."/>
            <person name="Mochizuki N."/>
            <person name="Monte I."/>
            <person name="Mosher R."/>
            <person name="Nagasaki H."/>
            <person name="Nakagami H."/>
            <person name="Naramoto S."/>
            <person name="Nishitani K."/>
            <person name="Ohtani M."/>
            <person name="Okamoto T."/>
            <person name="Okumura M."/>
            <person name="Phillips J."/>
            <person name="Pollak B."/>
            <person name="Reinders A."/>
            <person name="Rovekamp M."/>
            <person name="Sano R."/>
            <person name="Sawa S."/>
            <person name="Schmid M.W."/>
            <person name="Shirakawa M."/>
            <person name="Solano R."/>
            <person name="Spunde A."/>
            <person name="Suetsugu N."/>
            <person name="Sugano S."/>
            <person name="Sugiyama A."/>
            <person name="Sun R."/>
            <person name="Suzuki Y."/>
            <person name="Takenaka M."/>
            <person name="Takezawa D."/>
            <person name="Tomogane H."/>
            <person name="Tsuzuki M."/>
            <person name="Ueda T."/>
            <person name="Umeda M."/>
            <person name="Ward J.M."/>
            <person name="Watanabe Y."/>
            <person name="Yazaki K."/>
            <person name="Yokoyama R."/>
            <person name="Yoshitake Y."/>
            <person name="Yotsui I."/>
            <person name="Zachgo S."/>
            <person name="Schmutz J."/>
        </authorList>
    </citation>
    <scope>NUCLEOTIDE SEQUENCE [LARGE SCALE GENOMIC DNA]</scope>
    <source>
        <strain evidence="11">Tak-1</strain>
    </source>
</reference>
<evidence type="ECO:0000256" key="3">
    <source>
        <dbReference type="ARBA" id="ARBA00022729"/>
    </source>
</evidence>